<keyword evidence="2" id="KW-1185">Reference proteome</keyword>
<protein>
    <submittedName>
        <fullName evidence="1">Uncharacterized protein</fullName>
    </submittedName>
</protein>
<accession>A0A7U2HYJ2</accession>
<evidence type="ECO:0000313" key="2">
    <source>
        <dbReference type="Proteomes" id="UP000663193"/>
    </source>
</evidence>
<dbReference type="AlphaFoldDB" id="A0A7U2HYJ2"/>
<proteinExistence type="predicted"/>
<dbReference type="Proteomes" id="UP000663193">
    <property type="component" value="Chromosome 5"/>
</dbReference>
<reference evidence="2" key="1">
    <citation type="journal article" date="2021" name="BMC Genomics">
        <title>Chromosome-level genome assembly and manually-curated proteome of model necrotroph Parastagonospora nodorum Sn15 reveals a genome-wide trove of candidate effector homologs, and redundancy of virulence-related functions within an accessory chromosome.</title>
        <authorList>
            <person name="Bertazzoni S."/>
            <person name="Jones D.A.B."/>
            <person name="Phan H.T."/>
            <person name="Tan K.-C."/>
            <person name="Hane J.K."/>
        </authorList>
    </citation>
    <scope>NUCLEOTIDE SEQUENCE [LARGE SCALE GENOMIC DNA]</scope>
    <source>
        <strain evidence="2">SN15 / ATCC MYA-4574 / FGSC 10173)</strain>
    </source>
</reference>
<evidence type="ECO:0000313" key="1">
    <source>
        <dbReference type="EMBL" id="QRC95368.1"/>
    </source>
</evidence>
<dbReference type="EMBL" id="CP069027">
    <property type="protein sequence ID" value="QRC95368.1"/>
    <property type="molecule type" value="Genomic_DNA"/>
</dbReference>
<organism evidence="1 2">
    <name type="scientific">Phaeosphaeria nodorum (strain SN15 / ATCC MYA-4574 / FGSC 10173)</name>
    <name type="common">Glume blotch fungus</name>
    <name type="synonym">Parastagonospora nodorum</name>
    <dbReference type="NCBI Taxonomy" id="321614"/>
    <lineage>
        <taxon>Eukaryota</taxon>
        <taxon>Fungi</taxon>
        <taxon>Dikarya</taxon>
        <taxon>Ascomycota</taxon>
        <taxon>Pezizomycotina</taxon>
        <taxon>Dothideomycetes</taxon>
        <taxon>Pleosporomycetidae</taxon>
        <taxon>Pleosporales</taxon>
        <taxon>Pleosporineae</taxon>
        <taxon>Phaeosphaeriaceae</taxon>
        <taxon>Parastagonospora</taxon>
    </lineage>
</organism>
<gene>
    <name evidence="1" type="ORF">JI435_030620</name>
</gene>
<dbReference type="VEuPathDB" id="FungiDB:JI435_030620"/>
<sequence>MHNLPYFYSLQDMKCKSLAFFVHHQRTFVHPHIIVSPIACLKPKTRSTKLLLQRNAPSPRQRPAIQTPN</sequence>
<name>A0A7U2HYJ2_PHANO</name>